<name>A0A4R1HFR5_PSEEN</name>
<protein>
    <submittedName>
        <fullName evidence="2">Ketosteroid isomerase-like protein</fullName>
    </submittedName>
</protein>
<dbReference type="Proteomes" id="UP000295560">
    <property type="component" value="Unassembled WGS sequence"/>
</dbReference>
<evidence type="ECO:0000313" key="3">
    <source>
        <dbReference type="Proteomes" id="UP000295560"/>
    </source>
</evidence>
<reference evidence="2 3" key="1">
    <citation type="submission" date="2019-03" db="EMBL/GenBank/DDBJ databases">
        <title>Sequencing the genomes of 1000 actinobacteria strains.</title>
        <authorList>
            <person name="Klenk H.-P."/>
        </authorList>
    </citation>
    <scope>NUCLEOTIDE SEQUENCE [LARGE SCALE GENOMIC DNA]</scope>
    <source>
        <strain evidence="2 3">DSM 44969</strain>
    </source>
</reference>
<accession>A0A4R1HFR5</accession>
<comment type="caution">
    <text evidence="2">The sequence shown here is derived from an EMBL/GenBank/DDBJ whole genome shotgun (WGS) entry which is preliminary data.</text>
</comment>
<feature type="domain" description="SnoaL-like" evidence="1">
    <location>
        <begin position="9"/>
        <end position="102"/>
    </location>
</feature>
<sequence length="122" mass="13116">MSDALAISRAYYEAWAAKDFDRAMTYLAPDVVGLTPSGRLDGAEAFRGFMEPFTRIVTATGLVAAFGDDRTSVLLYDTATVPVPDAPGAECHTVVDGRITEIRIVFDRLPFAEAREARAAAG</sequence>
<dbReference type="OrthoDB" id="3257148at2"/>
<dbReference type="EMBL" id="SMFZ01000002">
    <property type="protein sequence ID" value="TCK20977.1"/>
    <property type="molecule type" value="Genomic_DNA"/>
</dbReference>
<keyword evidence="3" id="KW-1185">Reference proteome</keyword>
<keyword evidence="2" id="KW-0413">Isomerase</keyword>
<evidence type="ECO:0000259" key="1">
    <source>
        <dbReference type="Pfam" id="PF12680"/>
    </source>
</evidence>
<dbReference type="InterPro" id="IPR032710">
    <property type="entry name" value="NTF2-like_dom_sf"/>
</dbReference>
<dbReference type="Pfam" id="PF12680">
    <property type="entry name" value="SnoaL_2"/>
    <property type="match status" value="1"/>
</dbReference>
<evidence type="ECO:0000313" key="2">
    <source>
        <dbReference type="EMBL" id="TCK20977.1"/>
    </source>
</evidence>
<dbReference type="Gene3D" id="3.10.450.50">
    <property type="match status" value="1"/>
</dbReference>
<proteinExistence type="predicted"/>
<dbReference type="InterPro" id="IPR037401">
    <property type="entry name" value="SnoaL-like"/>
</dbReference>
<dbReference type="AlphaFoldDB" id="A0A4R1HFR5"/>
<gene>
    <name evidence="2" type="ORF">EV378_4946</name>
</gene>
<organism evidence="2 3">
    <name type="scientific">Pseudonocardia endophytica</name>
    <dbReference type="NCBI Taxonomy" id="401976"/>
    <lineage>
        <taxon>Bacteria</taxon>
        <taxon>Bacillati</taxon>
        <taxon>Actinomycetota</taxon>
        <taxon>Actinomycetes</taxon>
        <taxon>Pseudonocardiales</taxon>
        <taxon>Pseudonocardiaceae</taxon>
        <taxon>Pseudonocardia</taxon>
    </lineage>
</organism>
<dbReference type="GO" id="GO:0016853">
    <property type="term" value="F:isomerase activity"/>
    <property type="evidence" value="ECO:0007669"/>
    <property type="project" value="UniProtKB-KW"/>
</dbReference>
<dbReference type="SUPFAM" id="SSF54427">
    <property type="entry name" value="NTF2-like"/>
    <property type="match status" value="1"/>
</dbReference>
<dbReference type="RefSeq" id="WP_132429784.1">
    <property type="nucleotide sequence ID" value="NZ_SMFZ01000002.1"/>
</dbReference>